<proteinExistence type="predicted"/>
<dbReference type="PANTHER" id="PTHR30595">
    <property type="entry name" value="GLPR-RELATED TRANSCRIPTIONAL REPRESSOR"/>
    <property type="match status" value="1"/>
</dbReference>
<evidence type="ECO:0000256" key="1">
    <source>
        <dbReference type="SAM" id="Phobius"/>
    </source>
</evidence>
<keyword evidence="1" id="KW-0812">Transmembrane</keyword>
<reference evidence="3 4" key="1">
    <citation type="journal article" date="2015" name="Nature">
        <title>rRNA introns, odd ribosomes, and small enigmatic genomes across a large radiation of phyla.</title>
        <authorList>
            <person name="Brown C.T."/>
            <person name="Hug L.A."/>
            <person name="Thomas B.C."/>
            <person name="Sharon I."/>
            <person name="Castelle C.J."/>
            <person name="Singh A."/>
            <person name="Wilkins M.J."/>
            <person name="Williams K.H."/>
            <person name="Banfield J.F."/>
        </authorList>
    </citation>
    <scope>NUCLEOTIDE SEQUENCE [LARGE SCALE GENOMIC DNA]</scope>
</reference>
<name>A0A0G0N780_9BACT</name>
<accession>A0A0G0N780</accession>
<dbReference type="STRING" id="1618550.UT39_C0001G0084"/>
<evidence type="ECO:0000259" key="2">
    <source>
        <dbReference type="Pfam" id="PF04326"/>
    </source>
</evidence>
<comment type="caution">
    <text evidence="3">The sequence shown here is derived from an EMBL/GenBank/DDBJ whole genome shotgun (WGS) entry which is preliminary data.</text>
</comment>
<organism evidence="3 4">
    <name type="scientific">Candidatus Woesebacteria bacterium GW2011_GWA1_39_21</name>
    <dbReference type="NCBI Taxonomy" id="1618550"/>
    <lineage>
        <taxon>Bacteria</taxon>
        <taxon>Candidatus Woeseibacteriota</taxon>
    </lineage>
</organism>
<dbReference type="InterPro" id="IPR007421">
    <property type="entry name" value="Schlafen_AlbA_2_dom"/>
</dbReference>
<sequence>MKRFNLQEIWSLLKWILLFEVVLALIITLLNIFFDFEDFYKTVNVTSFISYEVFSLFILIIVEILGLTQIYLSWYKKYGIVKLSPKEYLKKLLNRGENRKIEFKSSLRWDFEKNEINKELEKPVIKTIAGFLNATGGDLLIGVTDEKHVQGLEKDYQTLPKKSRDGFENYITQIIRSNIGSDSLRLISFNFNQKDGKDVCLVRVKPSENPVYVKVNGSEEFFVRVGNSTASLTISEAIKYIQNHWKADEEQNNRK</sequence>
<dbReference type="AlphaFoldDB" id="A0A0G0N780"/>
<feature type="domain" description="Schlafen AlbA-2" evidence="2">
    <location>
        <begin position="97"/>
        <end position="230"/>
    </location>
</feature>
<dbReference type="InterPro" id="IPR038461">
    <property type="entry name" value="Schlafen_AlbA_2_dom_sf"/>
</dbReference>
<dbReference type="EMBL" id="LBWP01000001">
    <property type="protein sequence ID" value="KKR12029.1"/>
    <property type="molecule type" value="Genomic_DNA"/>
</dbReference>
<feature type="transmembrane region" description="Helical" evidence="1">
    <location>
        <begin position="12"/>
        <end position="34"/>
    </location>
</feature>
<evidence type="ECO:0000313" key="3">
    <source>
        <dbReference type="EMBL" id="KKR12029.1"/>
    </source>
</evidence>
<gene>
    <name evidence="3" type="ORF">UT39_C0001G0084</name>
</gene>
<dbReference type="Gene3D" id="3.30.950.30">
    <property type="entry name" value="Schlafen, AAA domain"/>
    <property type="match status" value="1"/>
</dbReference>
<dbReference type="PANTHER" id="PTHR30595:SF6">
    <property type="entry name" value="SCHLAFEN ALBA-2 DOMAIN-CONTAINING PROTEIN"/>
    <property type="match status" value="1"/>
</dbReference>
<protein>
    <submittedName>
        <fullName evidence="3">Transcriptional regulator</fullName>
    </submittedName>
</protein>
<dbReference type="Pfam" id="PF04326">
    <property type="entry name" value="SLFN_AlbA_2"/>
    <property type="match status" value="1"/>
</dbReference>
<evidence type="ECO:0000313" key="4">
    <source>
        <dbReference type="Proteomes" id="UP000034246"/>
    </source>
</evidence>
<keyword evidence="1" id="KW-0472">Membrane</keyword>
<keyword evidence="1" id="KW-1133">Transmembrane helix</keyword>
<feature type="transmembrane region" description="Helical" evidence="1">
    <location>
        <begin position="54"/>
        <end position="74"/>
    </location>
</feature>
<dbReference type="Proteomes" id="UP000034246">
    <property type="component" value="Unassembled WGS sequence"/>
</dbReference>